<dbReference type="OrthoDB" id="206213at2759"/>
<keyword evidence="9" id="KW-1185">Reference proteome</keyword>
<dbReference type="PANTHER" id="PTHR12992">
    <property type="entry name" value="NUDIX HYDROLASE"/>
    <property type="match status" value="1"/>
</dbReference>
<dbReference type="PANTHER" id="PTHR12992:SF11">
    <property type="entry name" value="MITOCHONDRIAL COENZYME A DIPHOSPHATASE NUDT8"/>
    <property type="match status" value="1"/>
</dbReference>
<evidence type="ECO:0000313" key="8">
    <source>
        <dbReference type="EMBL" id="RKP26241.1"/>
    </source>
</evidence>
<keyword evidence="5" id="KW-0460">Magnesium</keyword>
<evidence type="ECO:0000259" key="7">
    <source>
        <dbReference type="PROSITE" id="PS51462"/>
    </source>
</evidence>
<evidence type="ECO:0000256" key="2">
    <source>
        <dbReference type="ARBA" id="ARBA00001946"/>
    </source>
</evidence>
<dbReference type="InterPro" id="IPR015797">
    <property type="entry name" value="NUDIX_hydrolase-like_dom_sf"/>
</dbReference>
<dbReference type="Pfam" id="PF00293">
    <property type="entry name" value="NUDIX"/>
    <property type="match status" value="1"/>
</dbReference>
<keyword evidence="3" id="KW-0479">Metal-binding</keyword>
<name>A0A4P9Z370_9FUNG</name>
<feature type="non-terminal residue" evidence="8">
    <location>
        <position position="155"/>
    </location>
</feature>
<evidence type="ECO:0000256" key="3">
    <source>
        <dbReference type="ARBA" id="ARBA00022723"/>
    </source>
</evidence>
<proteinExistence type="predicted"/>
<feature type="domain" description="Nudix hydrolase" evidence="7">
    <location>
        <begin position="30"/>
        <end position="155"/>
    </location>
</feature>
<dbReference type="CDD" id="cd03426">
    <property type="entry name" value="NUDIX_CoAse_Nudt7"/>
    <property type="match status" value="1"/>
</dbReference>
<comment type="cofactor">
    <cofactor evidence="2">
        <name>Mg(2+)</name>
        <dbReference type="ChEBI" id="CHEBI:18420"/>
    </cofactor>
</comment>
<dbReference type="InterPro" id="IPR045121">
    <property type="entry name" value="CoAse"/>
</dbReference>
<keyword evidence="6" id="KW-0464">Manganese</keyword>
<gene>
    <name evidence="8" type="ORF">SYNPS1DRAFT_8329</name>
</gene>
<evidence type="ECO:0000256" key="4">
    <source>
        <dbReference type="ARBA" id="ARBA00022801"/>
    </source>
</evidence>
<dbReference type="EMBL" id="KZ989474">
    <property type="protein sequence ID" value="RKP26241.1"/>
    <property type="molecule type" value="Genomic_DNA"/>
</dbReference>
<dbReference type="AlphaFoldDB" id="A0A4P9Z370"/>
<evidence type="ECO:0000256" key="6">
    <source>
        <dbReference type="ARBA" id="ARBA00023211"/>
    </source>
</evidence>
<dbReference type="Gene3D" id="3.90.79.10">
    <property type="entry name" value="Nucleoside Triphosphate Pyrophosphohydrolase"/>
    <property type="match status" value="1"/>
</dbReference>
<evidence type="ECO:0000313" key="9">
    <source>
        <dbReference type="Proteomes" id="UP000278143"/>
    </source>
</evidence>
<evidence type="ECO:0000256" key="5">
    <source>
        <dbReference type="ARBA" id="ARBA00022842"/>
    </source>
</evidence>
<organism evidence="8 9">
    <name type="scientific">Syncephalis pseudoplumigaleata</name>
    <dbReference type="NCBI Taxonomy" id="1712513"/>
    <lineage>
        <taxon>Eukaryota</taxon>
        <taxon>Fungi</taxon>
        <taxon>Fungi incertae sedis</taxon>
        <taxon>Zoopagomycota</taxon>
        <taxon>Zoopagomycotina</taxon>
        <taxon>Zoopagomycetes</taxon>
        <taxon>Zoopagales</taxon>
        <taxon>Piptocephalidaceae</taxon>
        <taxon>Syncephalis</taxon>
    </lineage>
</organism>
<reference evidence="9" key="1">
    <citation type="journal article" date="2018" name="Nat. Microbiol.">
        <title>Leveraging single-cell genomics to expand the fungal tree of life.</title>
        <authorList>
            <person name="Ahrendt S.R."/>
            <person name="Quandt C.A."/>
            <person name="Ciobanu D."/>
            <person name="Clum A."/>
            <person name="Salamov A."/>
            <person name="Andreopoulos B."/>
            <person name="Cheng J.F."/>
            <person name="Woyke T."/>
            <person name="Pelin A."/>
            <person name="Henrissat B."/>
            <person name="Reynolds N.K."/>
            <person name="Benny G.L."/>
            <person name="Smith M.E."/>
            <person name="James T.Y."/>
            <person name="Grigoriev I.V."/>
        </authorList>
    </citation>
    <scope>NUCLEOTIDE SEQUENCE [LARGE SCALE GENOMIC DNA]</scope>
    <source>
        <strain evidence="9">Benny S71-1</strain>
    </source>
</reference>
<dbReference type="GO" id="GO:0046872">
    <property type="term" value="F:metal ion binding"/>
    <property type="evidence" value="ECO:0007669"/>
    <property type="project" value="UniProtKB-KW"/>
</dbReference>
<accession>A0A4P9Z370</accession>
<dbReference type="InterPro" id="IPR000086">
    <property type="entry name" value="NUDIX_hydrolase_dom"/>
</dbReference>
<sequence length="155" mass="17243">LDAATLNQFSHRLEHARPPVYRYRYSEKQPVRDAAVLVPLCTVDGQPSVLFTLRSAELNSHRGEISFPGGKRDPTDHSLTDTALRETREEIGLTAEQIEILGMHHTLPNKTFTLRVHPFVGCIRQPFGAASAPVSALRFARAEVAAVFAVPFREL</sequence>
<feature type="non-terminal residue" evidence="8">
    <location>
        <position position="1"/>
    </location>
</feature>
<evidence type="ECO:0000256" key="1">
    <source>
        <dbReference type="ARBA" id="ARBA00001936"/>
    </source>
</evidence>
<comment type="cofactor">
    <cofactor evidence="1">
        <name>Mn(2+)</name>
        <dbReference type="ChEBI" id="CHEBI:29035"/>
    </cofactor>
</comment>
<dbReference type="SUPFAM" id="SSF55811">
    <property type="entry name" value="Nudix"/>
    <property type="match status" value="1"/>
</dbReference>
<protein>
    <submittedName>
        <fullName evidence="8">NUDIX hydrolase domain-like protein</fullName>
    </submittedName>
</protein>
<dbReference type="Proteomes" id="UP000278143">
    <property type="component" value="Unassembled WGS sequence"/>
</dbReference>
<keyword evidence="4 8" id="KW-0378">Hydrolase</keyword>
<dbReference type="PROSITE" id="PS51462">
    <property type="entry name" value="NUDIX"/>
    <property type="match status" value="1"/>
</dbReference>
<dbReference type="GO" id="GO:0010945">
    <property type="term" value="F:coenzyme A diphosphatase activity"/>
    <property type="evidence" value="ECO:0007669"/>
    <property type="project" value="InterPro"/>
</dbReference>